<dbReference type="GO" id="GO:0005886">
    <property type="term" value="C:plasma membrane"/>
    <property type="evidence" value="ECO:0007669"/>
    <property type="project" value="UniProtKB-ARBA"/>
</dbReference>
<feature type="transmembrane region" description="Helical" evidence="5">
    <location>
        <begin position="92"/>
        <end position="112"/>
    </location>
</feature>
<evidence type="ECO:0000256" key="5">
    <source>
        <dbReference type="SAM" id="Phobius"/>
    </source>
</evidence>
<feature type="transmembrane region" description="Helical" evidence="5">
    <location>
        <begin position="53"/>
        <end position="71"/>
    </location>
</feature>
<evidence type="ECO:0000313" key="6">
    <source>
        <dbReference type="EMBL" id="HIU41826.1"/>
    </source>
</evidence>
<gene>
    <name evidence="6" type="ORF">IAD19_04655</name>
</gene>
<comment type="caution">
    <text evidence="6">The sequence shown here is derived from an EMBL/GenBank/DDBJ whole genome shotgun (WGS) entry which is preliminary data.</text>
</comment>
<sequence>MLKRCHPIARLGWFLPVLLLGMLLCHPVLSPATLGAGLLCQGMALGAKSCRTTLGFGLPVILLMGGLNLFFNSRGNTVFLYLNDLPLTLESLLYGLSAGCMAVGMAVWLMLLANSLGRSGLLDLFGGLLPGITMILTMLLRFLPLYRRRMKSRMDTQRTLGRTTQEGSLTRRFQDGGRLLSSQFSASLEQSITTADSMTARGYGLGKRPSRWPMEKFRCRDGAALAVTLLLTAGTAAAWLTGGLNCRFFPRVIVGSGLAYWGGMVCYLLLLLFPAAWWAGEKIGRHFAVRRWKDSWKEENAHDLLSL</sequence>
<dbReference type="AlphaFoldDB" id="A0A9D1ISC6"/>
<feature type="transmembrane region" description="Helical" evidence="5">
    <location>
        <begin position="124"/>
        <end position="143"/>
    </location>
</feature>
<proteinExistence type="predicted"/>
<feature type="transmembrane region" description="Helical" evidence="5">
    <location>
        <begin position="222"/>
        <end position="240"/>
    </location>
</feature>
<keyword evidence="3 5" id="KW-1133">Transmembrane helix</keyword>
<evidence type="ECO:0000256" key="4">
    <source>
        <dbReference type="ARBA" id="ARBA00023136"/>
    </source>
</evidence>
<keyword evidence="4 5" id="KW-0472">Membrane</keyword>
<comment type="subcellular location">
    <subcellularLocation>
        <location evidence="1">Membrane</location>
        <topology evidence="1">Multi-pass membrane protein</topology>
    </subcellularLocation>
</comment>
<keyword evidence="2 5" id="KW-0812">Transmembrane</keyword>
<evidence type="ECO:0000256" key="3">
    <source>
        <dbReference type="ARBA" id="ARBA00022989"/>
    </source>
</evidence>
<dbReference type="InterPro" id="IPR003339">
    <property type="entry name" value="ABC/ECF_trnsptr_transmembrane"/>
</dbReference>
<dbReference type="Proteomes" id="UP000824082">
    <property type="component" value="Unassembled WGS sequence"/>
</dbReference>
<dbReference type="CDD" id="cd16914">
    <property type="entry name" value="EcfT"/>
    <property type="match status" value="1"/>
</dbReference>
<evidence type="ECO:0000256" key="1">
    <source>
        <dbReference type="ARBA" id="ARBA00004141"/>
    </source>
</evidence>
<accession>A0A9D1ISC6</accession>
<dbReference type="EMBL" id="DVMX01000093">
    <property type="protein sequence ID" value="HIU41826.1"/>
    <property type="molecule type" value="Genomic_DNA"/>
</dbReference>
<reference evidence="6" key="2">
    <citation type="journal article" date="2021" name="PeerJ">
        <title>Extensive microbial diversity within the chicken gut microbiome revealed by metagenomics and culture.</title>
        <authorList>
            <person name="Gilroy R."/>
            <person name="Ravi A."/>
            <person name="Getino M."/>
            <person name="Pursley I."/>
            <person name="Horton D.L."/>
            <person name="Alikhan N.F."/>
            <person name="Baker D."/>
            <person name="Gharbi K."/>
            <person name="Hall N."/>
            <person name="Watson M."/>
            <person name="Adriaenssens E.M."/>
            <person name="Foster-Nyarko E."/>
            <person name="Jarju S."/>
            <person name="Secka A."/>
            <person name="Antonio M."/>
            <person name="Oren A."/>
            <person name="Chaudhuri R.R."/>
            <person name="La Ragione R."/>
            <person name="Hildebrand F."/>
            <person name="Pallen M.J."/>
        </authorList>
    </citation>
    <scope>NUCLEOTIDE SEQUENCE</scope>
    <source>
        <strain evidence="6">4509</strain>
    </source>
</reference>
<dbReference type="Pfam" id="PF02361">
    <property type="entry name" value="CbiQ"/>
    <property type="match status" value="1"/>
</dbReference>
<reference evidence="6" key="1">
    <citation type="submission" date="2020-10" db="EMBL/GenBank/DDBJ databases">
        <authorList>
            <person name="Gilroy R."/>
        </authorList>
    </citation>
    <scope>NUCLEOTIDE SEQUENCE</scope>
    <source>
        <strain evidence="6">4509</strain>
    </source>
</reference>
<evidence type="ECO:0000256" key="2">
    <source>
        <dbReference type="ARBA" id="ARBA00022692"/>
    </source>
</evidence>
<feature type="transmembrane region" description="Helical" evidence="5">
    <location>
        <begin position="260"/>
        <end position="280"/>
    </location>
</feature>
<protein>
    <submittedName>
        <fullName evidence="6">Uncharacterized protein</fullName>
    </submittedName>
</protein>
<organism evidence="6 7">
    <name type="scientific">Candidatus Egerieicola faecale</name>
    <dbReference type="NCBI Taxonomy" id="2840774"/>
    <lineage>
        <taxon>Bacteria</taxon>
        <taxon>Bacillati</taxon>
        <taxon>Bacillota</taxon>
        <taxon>Clostridia</taxon>
        <taxon>Eubacteriales</taxon>
        <taxon>Oscillospiraceae</taxon>
        <taxon>Oscillospiraceae incertae sedis</taxon>
        <taxon>Candidatus Egerieicola</taxon>
    </lineage>
</organism>
<name>A0A9D1ISC6_9FIRM</name>
<evidence type="ECO:0000313" key="7">
    <source>
        <dbReference type="Proteomes" id="UP000824082"/>
    </source>
</evidence>